<organism evidence="1 2">
    <name type="scientific">Phragmitibacter flavus</name>
    <dbReference type="NCBI Taxonomy" id="2576071"/>
    <lineage>
        <taxon>Bacteria</taxon>
        <taxon>Pseudomonadati</taxon>
        <taxon>Verrucomicrobiota</taxon>
        <taxon>Verrucomicrobiia</taxon>
        <taxon>Verrucomicrobiales</taxon>
        <taxon>Verrucomicrobiaceae</taxon>
        <taxon>Phragmitibacter</taxon>
    </lineage>
</organism>
<dbReference type="Proteomes" id="UP000306196">
    <property type="component" value="Unassembled WGS sequence"/>
</dbReference>
<dbReference type="OrthoDB" id="185287at2"/>
<sequence length="259" mass="27862">MSTVQHTHPSIAGLPDSLVVQDIIRASGLKLVILPPSVQALKKNAGVWVHESSLMEIRRFRGSMCLSNGLVPPEAVDATGCHFLACDSVNHHLMMVQSNGRLAACLRVRMHPVGTTASGLRMFESIRRFPPSSHGSSVINDLILQARQQQLGVAELGGWVMSPERRDCKGAALLPIIAWALVQQLGGALMLEHADASGETPAILRGLGQPLSYLGQRIAPVPNTHYGRPMEVLGAFSNQPPDPLQRILDSLTELISSAT</sequence>
<dbReference type="SUPFAM" id="SSF55729">
    <property type="entry name" value="Acyl-CoA N-acyltransferases (Nat)"/>
    <property type="match status" value="1"/>
</dbReference>
<reference evidence="1 2" key="1">
    <citation type="submission" date="2019-05" db="EMBL/GenBank/DDBJ databases">
        <title>Verrucobacter flavum gen. nov., sp. nov. a new member of the family Verrucomicrobiaceae.</title>
        <authorList>
            <person name="Szuroczki S."/>
            <person name="Abbaszade G."/>
            <person name="Szabo A."/>
            <person name="Felfoldi T."/>
            <person name="Schumann P."/>
            <person name="Boka K."/>
            <person name="Keki Z."/>
            <person name="Toumi M."/>
            <person name="Toth E."/>
        </authorList>
    </citation>
    <scope>NUCLEOTIDE SEQUENCE [LARGE SCALE GENOMIC DNA]</scope>
    <source>
        <strain evidence="1 2">MG-N-17</strain>
    </source>
</reference>
<dbReference type="AlphaFoldDB" id="A0A5R8KHM1"/>
<proteinExistence type="predicted"/>
<dbReference type="InterPro" id="IPR016181">
    <property type="entry name" value="Acyl_CoA_acyltransferase"/>
</dbReference>
<dbReference type="RefSeq" id="WP_138085335.1">
    <property type="nucleotide sequence ID" value="NZ_VAUV01000004.1"/>
</dbReference>
<keyword evidence="2" id="KW-1185">Reference proteome</keyword>
<evidence type="ECO:0008006" key="3">
    <source>
        <dbReference type="Google" id="ProtNLM"/>
    </source>
</evidence>
<comment type="caution">
    <text evidence="1">The sequence shown here is derived from an EMBL/GenBank/DDBJ whole genome shotgun (WGS) entry which is preliminary data.</text>
</comment>
<accession>A0A5R8KHM1</accession>
<name>A0A5R8KHM1_9BACT</name>
<dbReference type="EMBL" id="VAUV01000004">
    <property type="protein sequence ID" value="TLD71741.1"/>
    <property type="molecule type" value="Genomic_DNA"/>
</dbReference>
<evidence type="ECO:0000313" key="2">
    <source>
        <dbReference type="Proteomes" id="UP000306196"/>
    </source>
</evidence>
<gene>
    <name evidence="1" type="ORF">FEM03_06270</name>
</gene>
<protein>
    <recommendedName>
        <fullName evidence="3">GNAT family N-acetyltransferase</fullName>
    </recommendedName>
</protein>
<evidence type="ECO:0000313" key="1">
    <source>
        <dbReference type="EMBL" id="TLD71741.1"/>
    </source>
</evidence>